<evidence type="ECO:0000313" key="4">
    <source>
        <dbReference type="Proteomes" id="UP001519460"/>
    </source>
</evidence>
<dbReference type="AlphaFoldDB" id="A0ABD0JWB7"/>
<dbReference type="InterPro" id="IPR050164">
    <property type="entry name" value="Peptidase_C19"/>
</dbReference>
<proteinExistence type="predicted"/>
<dbReference type="InterPro" id="IPR028889">
    <property type="entry name" value="USP"/>
</dbReference>
<keyword evidence="4" id="KW-1185">Reference proteome</keyword>
<name>A0ABD0JWB7_9CAEN</name>
<gene>
    <name evidence="3" type="ORF">BaRGS_00029817</name>
</gene>
<sequence>MFGSLFDEDGGGSVVQTVSGPEAPPRPRHQCGLAGIDNQGATCYLNSLLQTLLYTPEFRESLFQLTNDALGRIEDKEKQGAKVRIIPLQLQRLFLKLLLSNRQSVSTAELTESFGWTNNEEFQQHDVQELNRILFSAIEDSLVGTPGQDLIRQLYHGSIVNQIKCLKCGRISEREEDFLDLTVTVAGSLGLECALHSYYCDVEKMDGRNQYRCDNCASLVDATKGAKLRSLPQILTVSLLRFSFDFVKMTRYKESGKFTFPTDLDMSPYTEKPMKKEDTQYELYSVVVHRGSAYGGHYHAYIRDVDNLGTWNNPESAEVRVPSDPTKGKSDFIDCESPVDLVHVILSKHPDRAMSVDKLCSEMYKQTGVSWTKRYKKHYGAINRFLKKYDDKFFYNPDVNWVSLRDETTTSASSSADVSQQDKEVPGPSSEPSGTGAENTSGNCEQDQDGKSGVTETAENPCGSTSDIPADGQRWFHFNDSHVGPVHSKELEKQYSGKESAYMLFYRRKSMKRPAAASGNAAYGIPDHMVTEILQENGVLDQLRADYDQEVNEVMVQLHFHWNYRFANGALTSIHGVAQFMDLAIDQRKSLHDLFIAISELGGDMTGVEFRLHRMRELPAGFHLYDELTDRDQSLRNLSVDSGTMLFVWDGHQVQGTTVPTGVEFEPVVLNIVHGNPSHTTTRVGFPKNMTVSDFRAKVSNITGIGEGRLVLRRIVGEDITTKVVSLEGGSGDGETDKLVTGGLTLENLQVKDGDQIVAEDGEGSGLKLPLALQEEAENWPVMQVEADKDMTVKELKAKAIAKFCLTDIGNSGRLREEHSSFGLRPPYHEDLSVADAGITKQTLLILEPGKPPASNEMTLTFSPGDPKGDIPDQEVVVDRNISVDACMQCMIKQAGLTGLDWHLRSTNFFGEAGDVLDDGEASLEQSLVNDGDHLLLERGRLPPKGFLHLSVWLYPPPRGPPQSSSVGSTLSWITSSLSAMFSGATSDSTKPGESVTELFLGEIDISKDATLEDLRLQILTLPGAKDLPVLMPDFMRVRVVEGGQLRQVLRGSQNTLRRMKVTSHSHLAVQIFPHDANISTNQVVLNIQLRDCSTRSYKEAHELVWDTVGGSSAHCLQQAVADLLALPVDGISIAKHFPQRFEWTLLRDNVQQKTNRPKKGKKKGNAPKSNIRQAPYHIQDGDVIGVKILAQDPQNQDDFTTVDDDNGKRRLLEEAEEKKRVREERKKLVESMGEPGSRRPEVALKIKVDKFT</sequence>
<evidence type="ECO:0000256" key="1">
    <source>
        <dbReference type="SAM" id="MobiDB-lite"/>
    </source>
</evidence>
<feature type="region of interest" description="Disordered" evidence="1">
    <location>
        <begin position="1196"/>
        <end position="1238"/>
    </location>
</feature>
<comment type="caution">
    <text evidence="3">The sequence shown here is derived from an EMBL/GenBank/DDBJ whole genome shotgun (WGS) entry which is preliminary data.</text>
</comment>
<accession>A0ABD0JWB7</accession>
<dbReference type="EMBL" id="JACVVK020000314">
    <property type="protein sequence ID" value="KAK7478950.1"/>
    <property type="molecule type" value="Genomic_DNA"/>
</dbReference>
<dbReference type="InterPro" id="IPR057763">
    <property type="entry name" value="UBL_USP40"/>
</dbReference>
<organism evidence="3 4">
    <name type="scientific">Batillaria attramentaria</name>
    <dbReference type="NCBI Taxonomy" id="370345"/>
    <lineage>
        <taxon>Eukaryota</taxon>
        <taxon>Metazoa</taxon>
        <taxon>Spiralia</taxon>
        <taxon>Lophotrochozoa</taxon>
        <taxon>Mollusca</taxon>
        <taxon>Gastropoda</taxon>
        <taxon>Caenogastropoda</taxon>
        <taxon>Sorbeoconcha</taxon>
        <taxon>Cerithioidea</taxon>
        <taxon>Batillariidae</taxon>
        <taxon>Batillaria</taxon>
    </lineage>
</organism>
<dbReference type="InterPro" id="IPR038765">
    <property type="entry name" value="Papain-like_cys_pep_sf"/>
</dbReference>
<evidence type="ECO:0000259" key="2">
    <source>
        <dbReference type="PROSITE" id="PS50235"/>
    </source>
</evidence>
<protein>
    <recommendedName>
        <fullName evidence="2">USP domain-containing protein</fullName>
    </recommendedName>
</protein>
<feature type="compositionally biased region" description="Basic residues" evidence="1">
    <location>
        <begin position="1156"/>
        <end position="1166"/>
    </location>
</feature>
<feature type="compositionally biased region" description="Polar residues" evidence="1">
    <location>
        <begin position="454"/>
        <end position="466"/>
    </location>
</feature>
<dbReference type="PANTHER" id="PTHR24006">
    <property type="entry name" value="UBIQUITIN CARBOXYL-TERMINAL HYDROLASE"/>
    <property type="match status" value="1"/>
</dbReference>
<dbReference type="PANTHER" id="PTHR24006:SF842">
    <property type="entry name" value="UBIQUITIN CARBOXYL-TERMINAL HYDROLASE 40"/>
    <property type="match status" value="1"/>
</dbReference>
<feature type="compositionally biased region" description="Basic and acidic residues" evidence="1">
    <location>
        <begin position="1206"/>
        <end position="1230"/>
    </location>
</feature>
<dbReference type="SUPFAM" id="SSF54001">
    <property type="entry name" value="Cysteine proteinases"/>
    <property type="match status" value="1"/>
</dbReference>
<dbReference type="InterPro" id="IPR001394">
    <property type="entry name" value="Peptidase_C19_UCH"/>
</dbReference>
<dbReference type="Pfam" id="PF00443">
    <property type="entry name" value="UCH"/>
    <property type="match status" value="1"/>
</dbReference>
<dbReference type="PROSITE" id="PS00972">
    <property type="entry name" value="USP_1"/>
    <property type="match status" value="1"/>
</dbReference>
<dbReference type="Gene3D" id="3.90.70.10">
    <property type="entry name" value="Cysteine proteinases"/>
    <property type="match status" value="2"/>
</dbReference>
<reference evidence="3 4" key="1">
    <citation type="journal article" date="2023" name="Sci. Data">
        <title>Genome assembly of the Korean intertidal mud-creeper Batillaria attramentaria.</title>
        <authorList>
            <person name="Patra A.K."/>
            <person name="Ho P.T."/>
            <person name="Jun S."/>
            <person name="Lee S.J."/>
            <person name="Kim Y."/>
            <person name="Won Y.J."/>
        </authorList>
    </citation>
    <scope>NUCLEOTIDE SEQUENCE [LARGE SCALE GENOMIC DNA]</scope>
    <source>
        <strain evidence="3">Wonlab-2016</strain>
    </source>
</reference>
<dbReference type="PROSITE" id="PS50235">
    <property type="entry name" value="USP_3"/>
    <property type="match status" value="1"/>
</dbReference>
<feature type="region of interest" description="Disordered" evidence="1">
    <location>
        <begin position="1"/>
        <end position="27"/>
    </location>
</feature>
<dbReference type="InterPro" id="IPR018200">
    <property type="entry name" value="USP_CS"/>
</dbReference>
<dbReference type="FunFam" id="3.90.70.10:FF:000043">
    <property type="entry name" value="Ubiquitin carboxyl-terminal hydrolase 40"/>
    <property type="match status" value="1"/>
</dbReference>
<dbReference type="Proteomes" id="UP001519460">
    <property type="component" value="Unassembled WGS sequence"/>
</dbReference>
<dbReference type="PROSITE" id="PS00973">
    <property type="entry name" value="USP_2"/>
    <property type="match status" value="1"/>
</dbReference>
<feature type="region of interest" description="Disordered" evidence="1">
    <location>
        <begin position="410"/>
        <end position="466"/>
    </location>
</feature>
<feature type="compositionally biased region" description="Acidic residues" evidence="1">
    <location>
        <begin position="1"/>
        <end position="10"/>
    </location>
</feature>
<evidence type="ECO:0000313" key="3">
    <source>
        <dbReference type="EMBL" id="KAK7478950.1"/>
    </source>
</evidence>
<feature type="compositionally biased region" description="Polar residues" evidence="1">
    <location>
        <begin position="430"/>
        <end position="445"/>
    </location>
</feature>
<feature type="region of interest" description="Disordered" evidence="1">
    <location>
        <begin position="1150"/>
        <end position="1174"/>
    </location>
</feature>
<dbReference type="Pfam" id="PF25822">
    <property type="entry name" value="UBL_USP40"/>
    <property type="match status" value="1"/>
</dbReference>
<feature type="domain" description="USP" evidence="2">
    <location>
        <begin position="34"/>
        <end position="509"/>
    </location>
</feature>